<accession>A0A849L489</accession>
<sequence length="142" mass="15956">MSRKGTETIDHAAQVAHEWVNELQARLEWADPADVLRLMRVTLAALRDRLGPEESAQLAAQLPLMIRGLFWEGWNPSGKPVLDRSGADFIAQIERHVGEVAEYRGPEDITTVFRTLEAHVSEGEIADVRARLPQALRALWPQ</sequence>
<comment type="caution">
    <text evidence="1">The sequence shown here is derived from an EMBL/GenBank/DDBJ whole genome shotgun (WGS) entry which is preliminary data.</text>
</comment>
<dbReference type="AlphaFoldDB" id="A0A849L489"/>
<protein>
    <submittedName>
        <fullName evidence="1">DUF2267 domain-containing protein</fullName>
    </submittedName>
</protein>
<dbReference type="InterPro" id="IPR018727">
    <property type="entry name" value="DUF2267"/>
</dbReference>
<dbReference type="RefSeq" id="WP_171325862.1">
    <property type="nucleotide sequence ID" value="NZ_JABFBC010000002.1"/>
</dbReference>
<name>A0A849L489_9RHOB</name>
<dbReference type="Pfam" id="PF10025">
    <property type="entry name" value="DUF2267"/>
    <property type="match status" value="1"/>
</dbReference>
<gene>
    <name evidence="1" type="ORF">HMH01_11985</name>
</gene>
<reference evidence="1 2" key="1">
    <citation type="submission" date="2020-05" db="EMBL/GenBank/DDBJ databases">
        <title>Gimesia benthica sp. nov., a novel planctomycete isolated from a deep-sea water sample of the Northwest Indian Ocean.</title>
        <authorList>
            <person name="Wang J."/>
            <person name="Ruan C."/>
            <person name="Song L."/>
            <person name="Zhu Y."/>
            <person name="Li A."/>
            <person name="Zheng X."/>
            <person name="Wang L."/>
            <person name="Lu Z."/>
            <person name="Huang Y."/>
            <person name="Du W."/>
            <person name="Zhou Y."/>
            <person name="Huang L."/>
            <person name="Dai X."/>
        </authorList>
    </citation>
    <scope>NUCLEOTIDE SEQUENCE [LARGE SCALE GENOMIC DNA]</scope>
    <source>
        <strain evidence="1 2">YYQ-30</strain>
    </source>
</reference>
<evidence type="ECO:0000313" key="2">
    <source>
        <dbReference type="Proteomes" id="UP000572377"/>
    </source>
</evidence>
<dbReference type="Proteomes" id="UP000572377">
    <property type="component" value="Unassembled WGS sequence"/>
</dbReference>
<proteinExistence type="predicted"/>
<organism evidence="1 2">
    <name type="scientific">Halovulum dunhuangense</name>
    <dbReference type="NCBI Taxonomy" id="1505036"/>
    <lineage>
        <taxon>Bacteria</taxon>
        <taxon>Pseudomonadati</taxon>
        <taxon>Pseudomonadota</taxon>
        <taxon>Alphaproteobacteria</taxon>
        <taxon>Rhodobacterales</taxon>
        <taxon>Paracoccaceae</taxon>
        <taxon>Halovulum</taxon>
    </lineage>
</organism>
<dbReference type="EMBL" id="JABFBC010000002">
    <property type="protein sequence ID" value="NNU81155.1"/>
    <property type="molecule type" value="Genomic_DNA"/>
</dbReference>
<dbReference type="InterPro" id="IPR038282">
    <property type="entry name" value="DUF2267_sf"/>
</dbReference>
<keyword evidence="2" id="KW-1185">Reference proteome</keyword>
<evidence type="ECO:0000313" key="1">
    <source>
        <dbReference type="EMBL" id="NNU81155.1"/>
    </source>
</evidence>
<dbReference type="Gene3D" id="1.10.490.110">
    <property type="entry name" value="Uncharacterized conserved protein DUF2267"/>
    <property type="match status" value="1"/>
</dbReference>